<evidence type="ECO:0000313" key="3">
    <source>
        <dbReference type="Proteomes" id="UP000242205"/>
    </source>
</evidence>
<dbReference type="AlphaFoldDB" id="A0A2I6S5R1"/>
<name>A0A2I6S5R1_9RHOO</name>
<dbReference type="OrthoDB" id="8526313at2"/>
<keyword evidence="1" id="KW-0732">Signal</keyword>
<organism evidence="2 3">
    <name type="scientific">Pseudazoarcus pumilus</name>
    <dbReference type="NCBI Taxonomy" id="2067960"/>
    <lineage>
        <taxon>Bacteria</taxon>
        <taxon>Pseudomonadati</taxon>
        <taxon>Pseudomonadota</taxon>
        <taxon>Betaproteobacteria</taxon>
        <taxon>Rhodocyclales</taxon>
        <taxon>Zoogloeaceae</taxon>
        <taxon>Pseudazoarcus</taxon>
    </lineage>
</organism>
<dbReference type="Proteomes" id="UP000242205">
    <property type="component" value="Chromosome"/>
</dbReference>
<reference evidence="2 3" key="1">
    <citation type="submission" date="2018-01" db="EMBL/GenBank/DDBJ databases">
        <authorList>
            <person name="Fu G.-Y."/>
        </authorList>
    </citation>
    <scope>NUCLEOTIDE SEQUENCE [LARGE SCALE GENOMIC DNA]</scope>
    <source>
        <strain evidence="2 3">SY39</strain>
    </source>
</reference>
<dbReference type="InterPro" id="IPR008309">
    <property type="entry name" value="YdbL"/>
</dbReference>
<sequence length="140" mass="15402">MIPSRFFHLLFALLLLGLASIVAAQGDLDIDTPAISALKKSMQQRHAELAPLYDSGAVGFGSDGTVKLRDASAVPLPQRGRANALIAAENDDRAALYREIARANGHPEWESDIRSTFAQRFADRAKAGWWVETQDGWKRK</sequence>
<evidence type="ECO:0000313" key="2">
    <source>
        <dbReference type="EMBL" id="AUN94597.1"/>
    </source>
</evidence>
<protein>
    <submittedName>
        <fullName evidence="2">DUF1318 domain-containing protein</fullName>
    </submittedName>
</protein>
<proteinExistence type="predicted"/>
<dbReference type="KEGG" id="atw:C0099_06360"/>
<dbReference type="Pfam" id="PF07027">
    <property type="entry name" value="DUF1318"/>
    <property type="match status" value="1"/>
</dbReference>
<gene>
    <name evidence="2" type="ORF">C0099_06360</name>
</gene>
<feature type="signal peptide" evidence="1">
    <location>
        <begin position="1"/>
        <end position="24"/>
    </location>
</feature>
<dbReference type="EMBL" id="CP025682">
    <property type="protein sequence ID" value="AUN94597.1"/>
    <property type="molecule type" value="Genomic_DNA"/>
</dbReference>
<accession>A0A2I6S5R1</accession>
<feature type="chain" id="PRO_5014336635" evidence="1">
    <location>
        <begin position="25"/>
        <end position="140"/>
    </location>
</feature>
<keyword evidence="3" id="KW-1185">Reference proteome</keyword>
<dbReference type="RefSeq" id="WP_102246665.1">
    <property type="nucleotide sequence ID" value="NZ_CP025682.1"/>
</dbReference>
<evidence type="ECO:0000256" key="1">
    <source>
        <dbReference type="SAM" id="SignalP"/>
    </source>
</evidence>